<evidence type="ECO:0000259" key="7">
    <source>
        <dbReference type="Pfam" id="PF04138"/>
    </source>
</evidence>
<evidence type="ECO:0000256" key="5">
    <source>
        <dbReference type="ARBA" id="ARBA00023136"/>
    </source>
</evidence>
<comment type="similarity">
    <text evidence="2">Belongs to the GtrA family.</text>
</comment>
<keyword evidence="4 6" id="KW-1133">Transmembrane helix</keyword>
<feature type="transmembrane region" description="Helical" evidence="6">
    <location>
        <begin position="60"/>
        <end position="83"/>
    </location>
</feature>
<feature type="transmembrane region" description="Helical" evidence="6">
    <location>
        <begin position="37"/>
        <end position="54"/>
    </location>
</feature>
<dbReference type="OrthoDB" id="7060875at2"/>
<keyword evidence="9" id="KW-1185">Reference proteome</keyword>
<proteinExistence type="inferred from homology"/>
<evidence type="ECO:0000256" key="4">
    <source>
        <dbReference type="ARBA" id="ARBA00022989"/>
    </source>
</evidence>
<dbReference type="PANTHER" id="PTHR38459">
    <property type="entry name" value="PROPHAGE BACTOPRENOL-LINKED GLUCOSE TRANSLOCASE HOMOLOG"/>
    <property type="match status" value="1"/>
</dbReference>
<dbReference type="InterPro" id="IPR051401">
    <property type="entry name" value="GtrA_CellWall_Glycosyl"/>
</dbReference>
<evidence type="ECO:0000256" key="6">
    <source>
        <dbReference type="SAM" id="Phobius"/>
    </source>
</evidence>
<organism evidence="8 9">
    <name type="scientific">Chelatococcus asaccharovorans</name>
    <dbReference type="NCBI Taxonomy" id="28210"/>
    <lineage>
        <taxon>Bacteria</taxon>
        <taxon>Pseudomonadati</taxon>
        <taxon>Pseudomonadota</taxon>
        <taxon>Alphaproteobacteria</taxon>
        <taxon>Hyphomicrobiales</taxon>
        <taxon>Chelatococcaceae</taxon>
        <taxon>Chelatococcus</taxon>
    </lineage>
</organism>
<evidence type="ECO:0000256" key="3">
    <source>
        <dbReference type="ARBA" id="ARBA00022692"/>
    </source>
</evidence>
<dbReference type="RefSeq" id="WP_110378057.1">
    <property type="nucleotide sequence ID" value="NZ_JAHBRY010000001.1"/>
</dbReference>
<accession>A0A2V3TU73</accession>
<keyword evidence="5 6" id="KW-0472">Membrane</keyword>
<dbReference type="Proteomes" id="UP000248021">
    <property type="component" value="Unassembled WGS sequence"/>
</dbReference>
<reference evidence="8 9" key="1">
    <citation type="submission" date="2018-05" db="EMBL/GenBank/DDBJ databases">
        <title>Genomic Encyclopedia of Type Strains, Phase IV (KMG-IV): sequencing the most valuable type-strain genomes for metagenomic binning, comparative biology and taxonomic classification.</title>
        <authorList>
            <person name="Goeker M."/>
        </authorList>
    </citation>
    <scope>NUCLEOTIDE SEQUENCE [LARGE SCALE GENOMIC DNA]</scope>
    <source>
        <strain evidence="8 9">DSM 6462</strain>
    </source>
</reference>
<protein>
    <submittedName>
        <fullName evidence="8">Putative flippase GtrA</fullName>
    </submittedName>
</protein>
<feature type="transmembrane region" description="Helical" evidence="6">
    <location>
        <begin position="135"/>
        <end position="152"/>
    </location>
</feature>
<feature type="transmembrane region" description="Helical" evidence="6">
    <location>
        <begin position="103"/>
        <end position="129"/>
    </location>
</feature>
<evidence type="ECO:0000313" key="9">
    <source>
        <dbReference type="Proteomes" id="UP000248021"/>
    </source>
</evidence>
<gene>
    <name evidence="8" type="ORF">C7450_11713</name>
</gene>
<evidence type="ECO:0000256" key="1">
    <source>
        <dbReference type="ARBA" id="ARBA00004141"/>
    </source>
</evidence>
<dbReference type="AlphaFoldDB" id="A0A2V3TU73"/>
<dbReference type="InterPro" id="IPR007267">
    <property type="entry name" value="GtrA_DPMS_TM"/>
</dbReference>
<dbReference type="EMBL" id="QJJK01000017">
    <property type="protein sequence ID" value="PXW52152.1"/>
    <property type="molecule type" value="Genomic_DNA"/>
</dbReference>
<comment type="subcellular location">
    <subcellularLocation>
        <location evidence="1">Membrane</location>
        <topology evidence="1">Multi-pass membrane protein</topology>
    </subcellularLocation>
</comment>
<keyword evidence="3 6" id="KW-0812">Transmembrane</keyword>
<evidence type="ECO:0000313" key="8">
    <source>
        <dbReference type="EMBL" id="PXW52152.1"/>
    </source>
</evidence>
<feature type="domain" description="GtrA/DPMS transmembrane" evidence="7">
    <location>
        <begin position="39"/>
        <end position="158"/>
    </location>
</feature>
<dbReference type="Pfam" id="PF04138">
    <property type="entry name" value="GtrA_DPMS_TM"/>
    <property type="match status" value="1"/>
</dbReference>
<dbReference type="GO" id="GO:0005886">
    <property type="term" value="C:plasma membrane"/>
    <property type="evidence" value="ECO:0007669"/>
    <property type="project" value="TreeGrafter"/>
</dbReference>
<comment type="caution">
    <text evidence="8">The sequence shown here is derived from an EMBL/GenBank/DDBJ whole genome shotgun (WGS) entry which is preliminary data.</text>
</comment>
<dbReference type="PANTHER" id="PTHR38459:SF1">
    <property type="entry name" value="PROPHAGE BACTOPRENOL-LINKED GLUCOSE TRANSLOCASE HOMOLOG"/>
    <property type="match status" value="1"/>
</dbReference>
<evidence type="ECO:0000256" key="2">
    <source>
        <dbReference type="ARBA" id="ARBA00009399"/>
    </source>
</evidence>
<sequence>MPALDAGPAIAAGASQVAVQITADQVDAARGEELRRLLRFLALGLAAAAVNWLVRFPLSWFMPFGAAVAVAQIIGMTAGFTLYRAYVFPASDLPLSRQVMRFIGVNCVSGIQVWLMTMGLAALLPWLGLGWQHEAIAHGVSIGVGAMTSYVGHKYLTFRQG</sequence>
<name>A0A2V3TU73_9HYPH</name>
<dbReference type="GO" id="GO:0000271">
    <property type="term" value="P:polysaccharide biosynthetic process"/>
    <property type="evidence" value="ECO:0007669"/>
    <property type="project" value="InterPro"/>
</dbReference>